<proteinExistence type="predicted"/>
<dbReference type="InterPro" id="IPR019089">
    <property type="entry name" value="Cas_GSU0054"/>
</dbReference>
<reference evidence="1 2" key="1">
    <citation type="submission" date="2021-07" db="EMBL/GenBank/DDBJ databases">
        <title>Sequencing Streptomyces halstedii LGO-A4 genome an citrus endophytic actinomycete.</title>
        <authorList>
            <person name="Samborskyy M."/>
            <person name="Scott N."/>
            <person name="Deglau R."/>
            <person name="Dickens S."/>
            <person name="Oliveira L.G."/>
        </authorList>
    </citation>
    <scope>NUCLEOTIDE SEQUENCE [LARGE SCALE GENOMIC DNA]</scope>
    <source>
        <strain evidence="1 2">LGO-A4</strain>
    </source>
</reference>
<dbReference type="NCBIfam" id="TIGR02165">
    <property type="entry name" value="cas5_6_GSU0054"/>
    <property type="match status" value="1"/>
</dbReference>
<evidence type="ECO:0000313" key="2">
    <source>
        <dbReference type="Proteomes" id="UP000735541"/>
    </source>
</evidence>
<protein>
    <submittedName>
        <fullName evidence="1">Type I-U CRISPR-associated protein Cas5/Cas6</fullName>
    </submittedName>
</protein>
<evidence type="ECO:0000313" key="1">
    <source>
        <dbReference type="EMBL" id="MBV7671529.1"/>
    </source>
</evidence>
<name>A0ABS6TU09_STRHA</name>
<dbReference type="EMBL" id="JAHUVW010000001">
    <property type="protein sequence ID" value="MBV7671529.1"/>
    <property type="molecule type" value="Genomic_DNA"/>
</dbReference>
<dbReference type="RefSeq" id="WP_228870166.1">
    <property type="nucleotide sequence ID" value="NZ_JAHUVW010000001.1"/>
</dbReference>
<comment type="caution">
    <text evidence="1">The sequence shown here is derived from an EMBL/GenBank/DDBJ whole genome shotgun (WGS) entry which is preliminary data.</text>
</comment>
<dbReference type="Proteomes" id="UP000735541">
    <property type="component" value="Unassembled WGS sequence"/>
</dbReference>
<keyword evidence="2" id="KW-1185">Reference proteome</keyword>
<gene>
    <name evidence="1" type="primary">cas5u6u</name>
    <name evidence="1" type="ORF">STHAL_18935</name>
</gene>
<organism evidence="1 2">
    <name type="scientific">Streptomyces halstedii</name>
    <dbReference type="NCBI Taxonomy" id="1944"/>
    <lineage>
        <taxon>Bacteria</taxon>
        <taxon>Bacillati</taxon>
        <taxon>Actinomycetota</taxon>
        <taxon>Actinomycetes</taxon>
        <taxon>Kitasatosporales</taxon>
        <taxon>Streptomycetaceae</taxon>
        <taxon>Streptomyces</taxon>
    </lineage>
</organism>
<accession>A0ABS6TU09</accession>
<sequence>MPFHLDVHLLDSSYHASTLNRSGAEWPPHPYRLFCALVSVADEDDPVQNAALTWLEEQPPPTVRVPARSVEAAETRRAWVPTNAVERKKPGHAVLPGRISGGQPKQWPQRNLAEPMVSFIWPQCPSPGIQAVLELLLSHIGYFGRASGHALLTAAVVGDAEVTPVGEGWREWSPASREARNVEFLRAPYPGFLTRLRSAHAEGQRAFQQARPHAYQLVGIESAGPKDMVVEGPYVDLLPFAFPSGLSLDPSLTLKVTSSLRSKVSGMLSAAGHDVDQMIAVHGHKPAGDQRHVCAFVALPFVGHRHADGRLRGVGIALPRDLDPAHRKALLAVLLRLGGGLRKLSVPTLSRPVPLSYAGAGDTVQSTLQAVRAERWTTPSTQWTTALPMVLDHFPRRTPNGIETSVATSCVLAGFPEPRSVEVLHRGAYVPGAPELPPYALRRKAGERPLLSRHVRLRFAEPVTGPIILGSKKSYGLGLCIPVPAREGTA</sequence>
<dbReference type="Pfam" id="PF09609">
    <property type="entry name" value="Cas_GSU0054"/>
    <property type="match status" value="1"/>
</dbReference>